<dbReference type="SMART" id="SM00382">
    <property type="entry name" value="AAA"/>
    <property type="match status" value="2"/>
</dbReference>
<comment type="function">
    <text evidence="12">A translation factor that gates the progression of the 70S ribosomal initiation complex (IC, containing tRNA(fMet) in the P-site) into the translation elongation cycle by using a mechanism sensitive to the ATP/ADP ratio. Binds to the 70S ribosome E-site where it modulates the state of the translating ribosome during subunit translocation. ATP hydrolysis probably frees it from the ribosome, which can enter the elongation phase.</text>
</comment>
<keyword evidence="2 12" id="KW-0963">Cytoplasm</keyword>
<sequence length="551" mass="60803">MARQFIYHMHGMSKAYAGGKKVLDNIHLSFYPDAKIGILGPNGSGKSTLLKIMAGIDTEFTGEAWAADGAKIGYLAQEPQLDPALNVLGNVMMGVKEKKDVVDRYNELMMNYSDETADEATKLQDIIDAQNLWDLESQVEVAMEALGCPPGDADVTNLSGGEKRRVALCALLLSKPDLLLLDEPTNHLDAETTAWLERHLREFEGAVLIITHDRYFLDNVTGWILELDRGRGVPYEGNYSAYLDAKAKRFAQEKSEDAARAKVLEREKAWMGMSPQARQSKSKARIKAYDELVKINEARTQSHTAQIIIPPGERLGQNVITVEGISKSFGDRLLIDNLSFKLPPGGIVGIIGPNGAGKTTLFKMLTGQEQPDAGSITVAENVHLGYVDQSRDSLDPNKTVWDEISGGDDVLMLGKREMNSRAYTSTFNFKGGDQQQKVGNLSGGQRNRVHLAKMLKSGANVLLLDEPTNDLDTETLAALEEALEEFAGCAVIISHDRMFLDRLATHMLAFEGDSHVEWFEGNFQDYEADKVRRLGADAVNPKRATYKPLTR</sequence>
<keyword evidence="11 12" id="KW-0648">Protein biosynthesis</keyword>
<dbReference type="Gene3D" id="3.40.50.300">
    <property type="entry name" value="P-loop containing nucleotide triphosphate hydrolases"/>
    <property type="match status" value="2"/>
</dbReference>
<feature type="domain" description="ABC transporter" evidence="13">
    <location>
        <begin position="7"/>
        <end position="254"/>
    </location>
</feature>
<comment type="subcellular location">
    <subcellularLocation>
        <location evidence="12">Cytoplasm</location>
    </subcellularLocation>
    <text evidence="12">Associates with ribosomes and polysomes.</text>
</comment>
<evidence type="ECO:0000256" key="2">
    <source>
        <dbReference type="ARBA" id="ARBA00022490"/>
    </source>
</evidence>
<dbReference type="NCBIfam" id="NF008775">
    <property type="entry name" value="PRK11819.1"/>
    <property type="match status" value="1"/>
</dbReference>
<feature type="binding site" evidence="12">
    <location>
        <begin position="352"/>
        <end position="359"/>
    </location>
    <ligand>
        <name>ATP</name>
        <dbReference type="ChEBI" id="CHEBI:30616"/>
        <label>2</label>
    </ligand>
</feature>
<dbReference type="InterPro" id="IPR032781">
    <property type="entry name" value="ABC_tran_Xtn"/>
</dbReference>
<keyword evidence="3 12" id="KW-0820">tRNA-binding</keyword>
<dbReference type="HAMAP" id="MF_00847">
    <property type="entry name" value="EttA"/>
    <property type="match status" value="1"/>
</dbReference>
<dbReference type="AlphaFoldDB" id="A0A3S5D3H8"/>
<dbReference type="InterPro" id="IPR027417">
    <property type="entry name" value="P-loop_NTPase"/>
</dbReference>
<dbReference type="Pfam" id="PF00005">
    <property type="entry name" value="ABC_tran"/>
    <property type="match status" value="2"/>
</dbReference>
<dbReference type="SUPFAM" id="SSF52540">
    <property type="entry name" value="P-loop containing nucleoside triphosphate hydrolases"/>
    <property type="match status" value="2"/>
</dbReference>
<gene>
    <name evidence="14" type="primary">yjjK_2</name>
    <name evidence="12" type="synonym">ettA</name>
    <name evidence="14" type="ORF">DEVEQU_02512</name>
</gene>
<dbReference type="GO" id="GO:0000049">
    <property type="term" value="F:tRNA binding"/>
    <property type="evidence" value="ECO:0007669"/>
    <property type="project" value="UniProtKB-UniRule"/>
</dbReference>
<dbReference type="GO" id="GO:0019843">
    <property type="term" value="F:rRNA binding"/>
    <property type="evidence" value="ECO:0007669"/>
    <property type="project" value="UniProtKB-UniRule"/>
</dbReference>
<evidence type="ECO:0000256" key="8">
    <source>
        <dbReference type="ARBA" id="ARBA00022840"/>
    </source>
</evidence>
<evidence type="ECO:0000256" key="5">
    <source>
        <dbReference type="ARBA" id="ARBA00022737"/>
    </source>
</evidence>
<dbReference type="Proteomes" id="UP000268844">
    <property type="component" value="Unassembled WGS sequence"/>
</dbReference>
<dbReference type="RefSeq" id="WP_126150913.1">
    <property type="nucleotide sequence ID" value="NZ_JBHTMH010000001.1"/>
</dbReference>
<dbReference type="GO" id="GO:0016887">
    <property type="term" value="F:ATP hydrolysis activity"/>
    <property type="evidence" value="ECO:0007669"/>
    <property type="project" value="UniProtKB-UniRule"/>
</dbReference>
<keyword evidence="15" id="KW-1185">Reference proteome</keyword>
<dbReference type="PROSITE" id="PS00211">
    <property type="entry name" value="ABC_TRANSPORTER_1"/>
    <property type="match status" value="1"/>
</dbReference>
<dbReference type="OrthoDB" id="9808609at2"/>
<name>A0A3S5D3H8_9HYPH</name>
<keyword evidence="6 12" id="KW-0547">Nucleotide-binding</keyword>
<evidence type="ECO:0000259" key="13">
    <source>
        <dbReference type="PROSITE" id="PS50893"/>
    </source>
</evidence>
<comment type="subunit">
    <text evidence="12">Monomer. Probably contacts ribosomal proteins L1, L5, L33 and S7, the 16S and 23S rRNA and the P-site containing tRNA(fMet).</text>
</comment>
<dbReference type="InterPro" id="IPR003593">
    <property type="entry name" value="AAA+_ATPase"/>
</dbReference>
<keyword evidence="4 12" id="KW-0699">rRNA-binding</keyword>
<dbReference type="PROSITE" id="PS50893">
    <property type="entry name" value="ABC_TRANSPORTER_2"/>
    <property type="match status" value="2"/>
</dbReference>
<evidence type="ECO:0000256" key="11">
    <source>
        <dbReference type="ARBA" id="ARBA00022917"/>
    </source>
</evidence>
<evidence type="ECO:0000256" key="1">
    <source>
        <dbReference type="ARBA" id="ARBA00005868"/>
    </source>
</evidence>
<proteinExistence type="inferred from homology"/>
<dbReference type="EC" id="3.6.1.-" evidence="12"/>
<accession>A0A3S5D3H8</accession>
<keyword evidence="8 12" id="KW-0067">ATP-binding</keyword>
<comment type="similarity">
    <text evidence="1 12">Belongs to the ABC transporter superfamily. ABCF family. Translational throttle EttA subfamily.</text>
</comment>
<evidence type="ECO:0000256" key="10">
    <source>
        <dbReference type="ARBA" id="ARBA00022884"/>
    </source>
</evidence>
<reference evidence="14 15" key="1">
    <citation type="submission" date="2018-12" db="EMBL/GenBank/DDBJ databases">
        <authorList>
            <person name="Criscuolo A."/>
        </authorList>
    </citation>
    <scope>NUCLEOTIDE SEQUENCE [LARGE SCALE GENOMIC DNA]</scope>
    <source>
        <strain evidence="14">ACIP1116281</strain>
    </source>
</reference>
<dbReference type="PANTHER" id="PTHR43858:SF1">
    <property type="entry name" value="ABC TRANSPORTER-RELATED PROTEIN"/>
    <property type="match status" value="1"/>
</dbReference>
<dbReference type="GO" id="GO:0006412">
    <property type="term" value="P:translation"/>
    <property type="evidence" value="ECO:0007669"/>
    <property type="project" value="UniProtKB-KW"/>
</dbReference>
<evidence type="ECO:0000256" key="3">
    <source>
        <dbReference type="ARBA" id="ARBA00022555"/>
    </source>
</evidence>
<dbReference type="PANTHER" id="PTHR43858">
    <property type="entry name" value="ENERGY-DEPENDENT TRANSLATIONAL THROTTLE PROTEIN ETTA"/>
    <property type="match status" value="1"/>
</dbReference>
<evidence type="ECO:0000256" key="12">
    <source>
        <dbReference type="HAMAP-Rule" id="MF_00847"/>
    </source>
</evidence>
<comment type="catalytic activity">
    <reaction evidence="12">
        <text>ATP + H2O = ADP + phosphate + H(+)</text>
        <dbReference type="Rhea" id="RHEA:13065"/>
        <dbReference type="ChEBI" id="CHEBI:15377"/>
        <dbReference type="ChEBI" id="CHEBI:15378"/>
        <dbReference type="ChEBI" id="CHEBI:30616"/>
        <dbReference type="ChEBI" id="CHEBI:43474"/>
        <dbReference type="ChEBI" id="CHEBI:456216"/>
    </reaction>
</comment>
<comment type="caution">
    <text evidence="12">Lacks conserved residue(s) required for the propagation of feature annotation.</text>
</comment>
<evidence type="ECO:0000256" key="6">
    <source>
        <dbReference type="ARBA" id="ARBA00022741"/>
    </source>
</evidence>
<comment type="domain">
    <text evidence="12">The P-site tRNA interaction motif (PtIM domain) probably interacts with the P-site tRNA(fMet) as well as the 23S rRNA.</text>
</comment>
<evidence type="ECO:0000256" key="9">
    <source>
        <dbReference type="ARBA" id="ARBA00022845"/>
    </source>
</evidence>
<feature type="domain" description="ABC transporter" evidence="13">
    <location>
        <begin position="320"/>
        <end position="538"/>
    </location>
</feature>
<dbReference type="FunFam" id="3.40.50.300:FF:000011">
    <property type="entry name" value="Putative ABC transporter ATP-binding component"/>
    <property type="match status" value="1"/>
</dbReference>
<dbReference type="GO" id="GO:0045900">
    <property type="term" value="P:negative regulation of translational elongation"/>
    <property type="evidence" value="ECO:0007669"/>
    <property type="project" value="UniProtKB-UniRule"/>
</dbReference>
<evidence type="ECO:0000256" key="4">
    <source>
        <dbReference type="ARBA" id="ARBA00022730"/>
    </source>
</evidence>
<keyword evidence="5 12" id="KW-0677">Repeat</keyword>
<dbReference type="Pfam" id="PF12848">
    <property type="entry name" value="ABC_tran_Xtn"/>
    <property type="match status" value="1"/>
</dbReference>
<dbReference type="EMBL" id="UZWD01000031">
    <property type="protein sequence ID" value="VDS05370.1"/>
    <property type="molecule type" value="Genomic_DNA"/>
</dbReference>
<dbReference type="GO" id="GO:0043022">
    <property type="term" value="F:ribosome binding"/>
    <property type="evidence" value="ECO:0007669"/>
    <property type="project" value="UniProtKB-UniRule"/>
</dbReference>
<protein>
    <recommendedName>
        <fullName evidence="12">Energy-dependent translational throttle protein EttA</fullName>
        <ecNumber evidence="12">3.6.1.-</ecNumber>
    </recommendedName>
    <alternativeName>
        <fullName evidence="12">Translational regulatory factor EttA</fullName>
    </alternativeName>
</protein>
<dbReference type="InterPro" id="IPR017871">
    <property type="entry name" value="ABC_transporter-like_CS"/>
</dbReference>
<dbReference type="GO" id="GO:0005524">
    <property type="term" value="F:ATP binding"/>
    <property type="evidence" value="ECO:0007669"/>
    <property type="project" value="UniProtKB-UniRule"/>
</dbReference>
<evidence type="ECO:0000313" key="14">
    <source>
        <dbReference type="EMBL" id="VDS05370.1"/>
    </source>
</evidence>
<keyword evidence="9 12" id="KW-0810">Translation regulation</keyword>
<evidence type="ECO:0000256" key="7">
    <source>
        <dbReference type="ARBA" id="ARBA00022801"/>
    </source>
</evidence>
<comment type="domain">
    <text evidence="12">The arm domain is inserted in the first ABC transporter domain. Probably contacts ribosomal protein L1.</text>
</comment>
<keyword evidence="10 12" id="KW-0694">RNA-binding</keyword>
<dbReference type="CDD" id="cd03221">
    <property type="entry name" value="ABCF_EF-3"/>
    <property type="match status" value="2"/>
</dbReference>
<dbReference type="InterPro" id="IPR022374">
    <property type="entry name" value="EttA"/>
</dbReference>
<dbReference type="GO" id="GO:0005737">
    <property type="term" value="C:cytoplasm"/>
    <property type="evidence" value="ECO:0007669"/>
    <property type="project" value="UniProtKB-SubCell"/>
</dbReference>
<dbReference type="InterPro" id="IPR003439">
    <property type="entry name" value="ABC_transporter-like_ATP-bd"/>
</dbReference>
<dbReference type="FunFam" id="3.40.50.300:FF:000183">
    <property type="entry name" value="ABC transporter ATP-binding protein yjjK"/>
    <property type="match status" value="1"/>
</dbReference>
<dbReference type="NCBIfam" id="TIGR03719">
    <property type="entry name" value="ABC_ABC_ChvD"/>
    <property type="match status" value="1"/>
</dbReference>
<organism evidence="14 15">
    <name type="scientific">Devosia equisanguinis</name>
    <dbReference type="NCBI Taxonomy" id="2490941"/>
    <lineage>
        <taxon>Bacteria</taxon>
        <taxon>Pseudomonadati</taxon>
        <taxon>Pseudomonadota</taxon>
        <taxon>Alphaproteobacteria</taxon>
        <taxon>Hyphomicrobiales</taxon>
        <taxon>Devosiaceae</taxon>
        <taxon>Devosia</taxon>
    </lineage>
</organism>
<keyword evidence="7 12" id="KW-0378">Hydrolase</keyword>
<evidence type="ECO:0000313" key="15">
    <source>
        <dbReference type="Proteomes" id="UP000268844"/>
    </source>
</evidence>